<evidence type="ECO:0000313" key="1">
    <source>
        <dbReference type="EMBL" id="TDC93098.1"/>
    </source>
</evidence>
<gene>
    <name evidence="1" type="ORF">E1161_10975</name>
</gene>
<dbReference type="Proteomes" id="UP000294744">
    <property type="component" value="Unassembled WGS sequence"/>
</dbReference>
<protein>
    <submittedName>
        <fullName evidence="1">DUF3445 domain-containing protein</fullName>
    </submittedName>
</protein>
<dbReference type="AlphaFoldDB" id="A0A4R4UM05"/>
<keyword evidence="2" id="KW-1185">Reference proteome</keyword>
<accession>A0A4R4UM05</accession>
<comment type="caution">
    <text evidence="1">The sequence shown here is derived from an EMBL/GenBank/DDBJ whole genome shotgun (WGS) entry which is preliminary data.</text>
</comment>
<name>A0A4R4UM05_9PSEU</name>
<reference evidence="1 2" key="1">
    <citation type="submission" date="2019-03" db="EMBL/GenBank/DDBJ databases">
        <title>Draft genome sequences of novel Actinobacteria.</title>
        <authorList>
            <person name="Sahin N."/>
            <person name="Ay H."/>
            <person name="Saygin H."/>
        </authorList>
    </citation>
    <scope>NUCLEOTIDE SEQUENCE [LARGE SCALE GENOMIC DNA]</scope>
    <source>
        <strain evidence="1 2">16K404</strain>
    </source>
</reference>
<dbReference type="OrthoDB" id="5242510at2"/>
<proteinExistence type="predicted"/>
<evidence type="ECO:0000313" key="2">
    <source>
        <dbReference type="Proteomes" id="UP000294744"/>
    </source>
</evidence>
<dbReference type="Pfam" id="PF11927">
    <property type="entry name" value="HODM_asu-like"/>
    <property type="match status" value="1"/>
</dbReference>
<dbReference type="EMBL" id="SMKV01000011">
    <property type="protein sequence ID" value="TDC93098.1"/>
    <property type="molecule type" value="Genomic_DNA"/>
</dbReference>
<organism evidence="1 2">
    <name type="scientific">Saccharopolyspora aridisoli</name>
    <dbReference type="NCBI Taxonomy" id="2530385"/>
    <lineage>
        <taxon>Bacteria</taxon>
        <taxon>Bacillati</taxon>
        <taxon>Actinomycetota</taxon>
        <taxon>Actinomycetes</taxon>
        <taxon>Pseudonocardiales</taxon>
        <taxon>Pseudonocardiaceae</taxon>
        <taxon>Saccharopolyspora</taxon>
    </lineage>
</organism>
<dbReference type="InterPro" id="IPR021848">
    <property type="entry name" value="HODM_asu-like"/>
</dbReference>
<sequence>MAVDAGRTRSRRAGAALAGALGRCPGGGGPLPGHRAGTGGGALRALRHRHRGDGGSRGPHGLRRVRPAAAHLLPRVLAPGFSPGVPCRRGGVPVILPARVRRFPWPLEGDRYRYSVNVEPAPRVHRTAAGEWGGAVLDFNEAYETELAERAAILGRDPGRHVERGHMRAASWDALLHLLSEAAATDPAMTLASCGDREFHWENTRLGVARRFRFGDDDSLGEPPLRFAASQVPDDIVLLDERGGRLFADAGVVTFASNWSIRFVLGMSFTELHGPVPRDFADGAIPRAERFLLGMQPGDCYRRLNWSSTVGHRLDASLETYDEWGAERGRMSDIGDDLHLRVEVQHLIRLPMSSSIMFLIRTHLLPMRELVLIPAWREQFAAVLAELPDEMADYKGYGEIRPELLAWLRR</sequence>